<evidence type="ECO:0008006" key="3">
    <source>
        <dbReference type="Google" id="ProtNLM"/>
    </source>
</evidence>
<dbReference type="InterPro" id="IPR036047">
    <property type="entry name" value="F-box-like_dom_sf"/>
</dbReference>
<organism evidence="1 2">
    <name type="scientific">Psilocybe cf. subviscida</name>
    <dbReference type="NCBI Taxonomy" id="2480587"/>
    <lineage>
        <taxon>Eukaryota</taxon>
        <taxon>Fungi</taxon>
        <taxon>Dikarya</taxon>
        <taxon>Basidiomycota</taxon>
        <taxon>Agaricomycotina</taxon>
        <taxon>Agaricomycetes</taxon>
        <taxon>Agaricomycetidae</taxon>
        <taxon>Agaricales</taxon>
        <taxon>Agaricineae</taxon>
        <taxon>Strophariaceae</taxon>
        <taxon>Psilocybe</taxon>
    </lineage>
</organism>
<dbReference type="OrthoDB" id="2884925at2759"/>
<dbReference type="SUPFAM" id="SSF81383">
    <property type="entry name" value="F-box domain"/>
    <property type="match status" value="1"/>
</dbReference>
<comment type="caution">
    <text evidence="1">The sequence shown here is derived from an EMBL/GenBank/DDBJ whole genome shotgun (WGS) entry which is preliminary data.</text>
</comment>
<dbReference type="Gene3D" id="1.20.1280.50">
    <property type="match status" value="1"/>
</dbReference>
<keyword evidence="2" id="KW-1185">Reference proteome</keyword>
<reference evidence="1 2" key="1">
    <citation type="journal article" date="2020" name="ISME J.">
        <title>Uncovering the hidden diversity of litter-decomposition mechanisms in mushroom-forming fungi.</title>
        <authorList>
            <person name="Floudas D."/>
            <person name="Bentzer J."/>
            <person name="Ahren D."/>
            <person name="Johansson T."/>
            <person name="Persson P."/>
            <person name="Tunlid A."/>
        </authorList>
    </citation>
    <scope>NUCLEOTIDE SEQUENCE [LARGE SCALE GENOMIC DNA]</scope>
    <source>
        <strain evidence="1 2">CBS 101986</strain>
    </source>
</reference>
<protein>
    <recommendedName>
        <fullName evidence="3">F-box domain-containing protein</fullName>
    </recommendedName>
</protein>
<dbReference type="SUPFAM" id="SSF52047">
    <property type="entry name" value="RNI-like"/>
    <property type="match status" value="1"/>
</dbReference>
<evidence type="ECO:0000313" key="2">
    <source>
        <dbReference type="Proteomes" id="UP000567179"/>
    </source>
</evidence>
<dbReference type="EMBL" id="JAACJJ010000015">
    <property type="protein sequence ID" value="KAF5325436.1"/>
    <property type="molecule type" value="Genomic_DNA"/>
</dbReference>
<gene>
    <name evidence="1" type="ORF">D9619_010113</name>
</gene>
<sequence>MSLSDAQRSIDEQIAQYEQRILELKTRRNTYAHISRLPQELLLSIFEELTVPIHVKWWHRITHVCRLWHWIAIGAPTLWTLPPTHLENYTLLMLDRSRTAPLMVALDKRTSELTTAAIFDHLRRIQVLQIRQSTEQLTRTQEILLASTEVPALDLLGLEVVDMDSPYDRPSSETFTLSSTSFCRSSTLRRLDLTYVAIDWNIFPLPNLTFLSLRMPSSMTTSLEQILTALTGMSSLESLFLELEFNMVEDTATPGIVCLHCLRTLGLPVFDASQLRRLLSHLYLPLLTSFGADINPEAANIDDYMGALTQISSTVYEGDFPTLDFLSLSACSGEFTLSSRHDRSENHTVTIQLPSARSERNNHYNIIRQFMTGMTSIARNKFECLTHICVEADLRSKNLVQLFGSLPNLIALLIMPDSTVLAMNKALKATINYPGGTTIAFPRLLSLGWCGFRWEEYGRNKLLDLCGSLTHRHNAGPPALE</sequence>
<name>A0A8H5F6G0_9AGAR</name>
<dbReference type="Proteomes" id="UP000567179">
    <property type="component" value="Unassembled WGS sequence"/>
</dbReference>
<dbReference type="AlphaFoldDB" id="A0A8H5F6G0"/>
<proteinExistence type="predicted"/>
<evidence type="ECO:0000313" key="1">
    <source>
        <dbReference type="EMBL" id="KAF5325436.1"/>
    </source>
</evidence>
<accession>A0A8H5F6G0</accession>